<dbReference type="EMBL" id="MTSL01000159">
    <property type="protein sequence ID" value="PJF17783.1"/>
    <property type="molecule type" value="Genomic_DNA"/>
</dbReference>
<dbReference type="Gene3D" id="3.30.160.360">
    <property type="match status" value="1"/>
</dbReference>
<evidence type="ECO:0000256" key="3">
    <source>
        <dbReference type="SAM" id="Coils"/>
    </source>
</evidence>
<dbReference type="InterPro" id="IPR003888">
    <property type="entry name" value="FYrich_N"/>
</dbReference>
<dbReference type="PANTHER" id="PTHR22715">
    <property type="entry name" value="TRANSFORMING GROWTH FACTOR BETA REGULATED GENE 1"/>
    <property type="match status" value="1"/>
</dbReference>
<reference evidence="4 5" key="1">
    <citation type="submission" date="2016-10" db="EMBL/GenBank/DDBJ databases">
        <title>The genome of Paramicrosporidium saccamoebae is the missing link in understanding Cryptomycota and Microsporidia evolution.</title>
        <authorList>
            <person name="Quandt C.A."/>
            <person name="Beaudet D."/>
            <person name="Corsaro D."/>
            <person name="Michel R."/>
            <person name="Corradi N."/>
            <person name="James T."/>
        </authorList>
    </citation>
    <scope>NUCLEOTIDE SEQUENCE [LARGE SCALE GENOMIC DNA]</scope>
    <source>
        <strain evidence="4 5">KSL3</strain>
    </source>
</reference>
<dbReference type="GO" id="GO:0051726">
    <property type="term" value="P:regulation of cell cycle"/>
    <property type="evidence" value="ECO:0007669"/>
    <property type="project" value="TreeGrafter"/>
</dbReference>
<keyword evidence="3" id="KW-0175">Coiled coil</keyword>
<dbReference type="AlphaFoldDB" id="A0A2H9TJ60"/>
<dbReference type="OrthoDB" id="285793at2759"/>
<dbReference type="STRING" id="1246581.A0A2H9TJ60"/>
<comment type="caution">
    <text evidence="4">The sequence shown here is derived from an EMBL/GenBank/DDBJ whole genome shotgun (WGS) entry which is preliminary data.</text>
</comment>
<dbReference type="SMART" id="SM00542">
    <property type="entry name" value="FYRC"/>
    <property type="match status" value="1"/>
</dbReference>
<dbReference type="SMART" id="SM00541">
    <property type="entry name" value="FYRN"/>
    <property type="match status" value="1"/>
</dbReference>
<dbReference type="PANTHER" id="PTHR22715:SF0">
    <property type="entry name" value="TRANSFORMING GROWTH FACTOR BETA REGULATOR 1"/>
    <property type="match status" value="1"/>
</dbReference>
<feature type="coiled-coil region" evidence="3">
    <location>
        <begin position="15"/>
        <end position="63"/>
    </location>
</feature>
<keyword evidence="5" id="KW-1185">Reference proteome</keyword>
<protein>
    <recommendedName>
        <fullName evidence="6">FYR N-terminal domain-containing protein</fullName>
    </recommendedName>
</protein>
<evidence type="ECO:0000256" key="1">
    <source>
        <dbReference type="ARBA" id="ARBA00004123"/>
    </source>
</evidence>
<keyword evidence="2" id="KW-0539">Nucleus</keyword>
<comment type="subcellular location">
    <subcellularLocation>
        <location evidence="1">Nucleus</location>
    </subcellularLocation>
</comment>
<dbReference type="InterPro" id="IPR003889">
    <property type="entry name" value="FYrich_C"/>
</dbReference>
<dbReference type="Pfam" id="PF05965">
    <property type="entry name" value="FYRC"/>
    <property type="match status" value="1"/>
</dbReference>
<dbReference type="InterPro" id="IPR040092">
    <property type="entry name" value="TBRG1"/>
</dbReference>
<evidence type="ECO:0008006" key="6">
    <source>
        <dbReference type="Google" id="ProtNLM"/>
    </source>
</evidence>
<evidence type="ECO:0000256" key="2">
    <source>
        <dbReference type="ARBA" id="ARBA00023242"/>
    </source>
</evidence>
<gene>
    <name evidence="4" type="ORF">PSACC_02399</name>
</gene>
<sequence length="304" mass="33894">MEAVNMDTLNQFASVLVAEAEQQQLVRRLQKAQKLNTELTHEVENAARRLGRLRHERNLLMDRMYEREVVTLEFTSGSSDEEEAPLPTKKPMGRTTAWTLKDDVDVESAAKKKRIVKTAEAAALTPRKVVPVATDEEGHVILPVTIGVVTLHEAGQIVHDRPAFHNKRYIWPIGYHSSRPYMSAIDAEAQTVYHSRIVDGGAGPVFDVSADDNPDQHYQSPTPTGAWTAIVKQCNAVRGREYGNSASGPDFFGLANPTISMVIEKLPDSEKCVHYQKKVYHGIGAVTSDNHEHEEKEENVDCDD</sequence>
<name>A0A2H9TJ60_9FUNG</name>
<accession>A0A2H9TJ60</accession>
<dbReference type="Proteomes" id="UP000240830">
    <property type="component" value="Unassembled WGS sequence"/>
</dbReference>
<organism evidence="4 5">
    <name type="scientific">Paramicrosporidium saccamoebae</name>
    <dbReference type="NCBI Taxonomy" id="1246581"/>
    <lineage>
        <taxon>Eukaryota</taxon>
        <taxon>Fungi</taxon>
        <taxon>Fungi incertae sedis</taxon>
        <taxon>Cryptomycota</taxon>
        <taxon>Cryptomycota incertae sedis</taxon>
        <taxon>Paramicrosporidium</taxon>
    </lineage>
</organism>
<proteinExistence type="predicted"/>
<dbReference type="GO" id="GO:0005634">
    <property type="term" value="C:nucleus"/>
    <property type="evidence" value="ECO:0007669"/>
    <property type="project" value="UniProtKB-SubCell"/>
</dbReference>
<evidence type="ECO:0000313" key="5">
    <source>
        <dbReference type="Proteomes" id="UP000240830"/>
    </source>
</evidence>
<dbReference type="Pfam" id="PF05964">
    <property type="entry name" value="FYRN"/>
    <property type="match status" value="1"/>
</dbReference>
<evidence type="ECO:0000313" key="4">
    <source>
        <dbReference type="EMBL" id="PJF17783.1"/>
    </source>
</evidence>
<dbReference type="PROSITE" id="PS51542">
    <property type="entry name" value="FYRN"/>
    <property type="match status" value="1"/>
</dbReference>
<dbReference type="PROSITE" id="PS51543">
    <property type="entry name" value="FYRC"/>
    <property type="match status" value="1"/>
</dbReference>